<dbReference type="AlphaFoldDB" id="A0A450UL48"/>
<evidence type="ECO:0000256" key="1">
    <source>
        <dbReference type="ARBA" id="ARBA00001959"/>
    </source>
</evidence>
<comment type="subcellular location">
    <subcellularLocation>
        <location evidence="3 16 17">Cell membrane</location>
        <topology evidence="3 16 17">Single-pass membrane protein</topology>
    </subcellularLocation>
</comment>
<sequence>MTEAMINELLTSGVHLMLLGMGVVFVLLGLLIVTVGGMSRLAQALQGEPMPPEPPVAQPVGTPDQQLLSVISVAIHKYRRSRGK</sequence>
<evidence type="ECO:0000256" key="10">
    <source>
        <dbReference type="ARBA" id="ARBA00022989"/>
    </source>
</evidence>
<evidence type="ECO:0000256" key="2">
    <source>
        <dbReference type="ARBA" id="ARBA00003002"/>
    </source>
</evidence>
<keyword evidence="12 16" id="KW-0406">Ion transport</keyword>
<keyword evidence="9 16" id="KW-1278">Translocase</keyword>
<dbReference type="GO" id="GO:0008948">
    <property type="term" value="F:oxaloacetate decarboxylase activity"/>
    <property type="evidence" value="ECO:0007669"/>
    <property type="project" value="UniProtKB-UniRule"/>
</dbReference>
<evidence type="ECO:0000313" key="19">
    <source>
        <dbReference type="EMBL" id="VFJ93263.1"/>
    </source>
</evidence>
<reference evidence="19" key="1">
    <citation type="submission" date="2019-02" db="EMBL/GenBank/DDBJ databases">
        <authorList>
            <person name="Gruber-Vodicka R. H."/>
            <person name="Seah K. B. B."/>
        </authorList>
    </citation>
    <scope>NUCLEOTIDE SEQUENCE</scope>
    <source>
        <strain evidence="20">BECK_BY7</strain>
        <strain evidence="19">BECK_M6</strain>
        <strain evidence="18">BECK_M7</strain>
    </source>
</reference>
<dbReference type="EMBL" id="CAADFH010000030">
    <property type="protein sequence ID" value="VFJ93263.1"/>
    <property type="molecule type" value="Genomic_DNA"/>
</dbReference>
<feature type="transmembrane region" description="Helical" evidence="16 17">
    <location>
        <begin position="12"/>
        <end position="33"/>
    </location>
</feature>
<dbReference type="GO" id="GO:0005886">
    <property type="term" value="C:plasma membrane"/>
    <property type="evidence" value="ECO:0007669"/>
    <property type="project" value="UniProtKB-SubCell"/>
</dbReference>
<dbReference type="GO" id="GO:0015451">
    <property type="term" value="F:decarboxylation-driven active transmembrane transporter activity"/>
    <property type="evidence" value="ECO:0007669"/>
    <property type="project" value="UniProtKB-EC"/>
</dbReference>
<comment type="similarity">
    <text evidence="4 16 17">Belongs to the OadG family.</text>
</comment>
<proteinExistence type="inferred from homology"/>
<evidence type="ECO:0000256" key="16">
    <source>
        <dbReference type="HAMAP-Rule" id="MF_00404"/>
    </source>
</evidence>
<keyword evidence="14 16" id="KW-0739">Sodium transport</keyword>
<keyword evidence="10 16" id="KW-1133">Transmembrane helix</keyword>
<comment type="catalytic activity">
    <reaction evidence="15 16 17">
        <text>oxaloacetate + 2 Na(+)(in) + H(+) = pyruvate + 2 Na(+)(out) + CO2</text>
        <dbReference type="Rhea" id="RHEA:57724"/>
        <dbReference type="ChEBI" id="CHEBI:15361"/>
        <dbReference type="ChEBI" id="CHEBI:15378"/>
        <dbReference type="ChEBI" id="CHEBI:16452"/>
        <dbReference type="ChEBI" id="CHEBI:16526"/>
        <dbReference type="ChEBI" id="CHEBI:29101"/>
        <dbReference type="EC" id="7.2.4.2"/>
    </reaction>
</comment>
<evidence type="ECO:0000256" key="7">
    <source>
        <dbReference type="ARBA" id="ARBA00022475"/>
    </source>
</evidence>
<evidence type="ECO:0000313" key="20">
    <source>
        <dbReference type="EMBL" id="VFK16394.1"/>
    </source>
</evidence>
<dbReference type="GO" id="GO:0015081">
    <property type="term" value="F:sodium ion transmembrane transporter activity"/>
    <property type="evidence" value="ECO:0007669"/>
    <property type="project" value="UniProtKB-UniRule"/>
</dbReference>
<keyword evidence="8 16" id="KW-0812">Transmembrane</keyword>
<dbReference type="InterPro" id="IPR005899">
    <property type="entry name" value="Na_pump_deCOase"/>
</dbReference>
<dbReference type="NCBIfam" id="TIGR01195">
    <property type="entry name" value="oadG_fam"/>
    <property type="match status" value="1"/>
</dbReference>
<dbReference type="EMBL" id="CAADFF010000025">
    <property type="protein sequence ID" value="VFJ91276.1"/>
    <property type="molecule type" value="Genomic_DNA"/>
</dbReference>
<dbReference type="HAMAP" id="MF_00404">
    <property type="entry name" value="OadG"/>
    <property type="match status" value="1"/>
</dbReference>
<dbReference type="InterPro" id="IPR023424">
    <property type="entry name" value="OadG"/>
</dbReference>
<evidence type="ECO:0000256" key="3">
    <source>
        <dbReference type="ARBA" id="ARBA00004162"/>
    </source>
</evidence>
<evidence type="ECO:0000256" key="6">
    <source>
        <dbReference type="ARBA" id="ARBA00022448"/>
    </source>
</evidence>
<evidence type="ECO:0000256" key="13">
    <source>
        <dbReference type="ARBA" id="ARBA00023136"/>
    </source>
</evidence>
<keyword evidence="6 16" id="KW-0813">Transport</keyword>
<name>A0A450UL48_9GAMM</name>
<dbReference type="GO" id="GO:0036376">
    <property type="term" value="P:sodium ion export across plasma membrane"/>
    <property type="evidence" value="ECO:0007669"/>
    <property type="project" value="InterPro"/>
</dbReference>
<accession>A0A450UL48</accession>
<evidence type="ECO:0000256" key="5">
    <source>
        <dbReference type="ARBA" id="ARBA00011869"/>
    </source>
</evidence>
<evidence type="ECO:0000256" key="11">
    <source>
        <dbReference type="ARBA" id="ARBA00023053"/>
    </source>
</evidence>
<evidence type="ECO:0000256" key="9">
    <source>
        <dbReference type="ARBA" id="ARBA00022967"/>
    </source>
</evidence>
<evidence type="ECO:0000256" key="8">
    <source>
        <dbReference type="ARBA" id="ARBA00022692"/>
    </source>
</evidence>
<evidence type="ECO:0000256" key="14">
    <source>
        <dbReference type="ARBA" id="ARBA00023201"/>
    </source>
</evidence>
<protein>
    <recommendedName>
        <fullName evidence="16">Probable oxaloacetate decarboxylase gamma chain</fullName>
        <ecNumber evidence="16">7.2.4.2</ecNumber>
    </recommendedName>
</protein>
<evidence type="ECO:0000256" key="12">
    <source>
        <dbReference type="ARBA" id="ARBA00023065"/>
    </source>
</evidence>
<dbReference type="EC" id="7.2.4.2" evidence="16"/>
<evidence type="ECO:0000256" key="4">
    <source>
        <dbReference type="ARBA" id="ARBA00005844"/>
    </source>
</evidence>
<comment type="function">
    <text evidence="2 16 17">Catalyzes the decarboxylation of oxaloacetate coupled to Na(+) translocation.</text>
</comment>
<evidence type="ECO:0000313" key="18">
    <source>
        <dbReference type="EMBL" id="VFJ91276.1"/>
    </source>
</evidence>
<dbReference type="EMBL" id="CAADFN010000023">
    <property type="protein sequence ID" value="VFK16394.1"/>
    <property type="molecule type" value="Genomic_DNA"/>
</dbReference>
<comment type="cofactor">
    <cofactor evidence="1 16 17">
        <name>Na(+)</name>
        <dbReference type="ChEBI" id="CHEBI:29101"/>
    </cofactor>
</comment>
<evidence type="ECO:0000256" key="17">
    <source>
        <dbReference type="RuleBase" id="RU004278"/>
    </source>
</evidence>
<evidence type="ECO:0000256" key="15">
    <source>
        <dbReference type="ARBA" id="ARBA00048176"/>
    </source>
</evidence>
<keyword evidence="7 16" id="KW-1003">Cell membrane</keyword>
<keyword evidence="13 16" id="KW-0472">Membrane</keyword>
<gene>
    <name evidence="16" type="primary">oadG</name>
    <name evidence="19" type="ORF">BECKLFY1418A_GA0070994_103017</name>
    <name evidence="18" type="ORF">BECKLFY1418B_GA0070995_10255</name>
    <name evidence="20" type="ORF">BECKLFY1418C_GA0070996_102310</name>
</gene>
<comment type="subunit">
    <text evidence="5 16">Heterotrimer of an alpha, a beta and a gamma subunit.</text>
</comment>
<dbReference type="Pfam" id="PF04277">
    <property type="entry name" value="OAD_gamma"/>
    <property type="match status" value="1"/>
</dbReference>
<keyword evidence="11 16" id="KW-0915">Sodium</keyword>
<organism evidence="19">
    <name type="scientific">Candidatus Kentrum sp. LFY</name>
    <dbReference type="NCBI Taxonomy" id="2126342"/>
    <lineage>
        <taxon>Bacteria</taxon>
        <taxon>Pseudomonadati</taxon>
        <taxon>Pseudomonadota</taxon>
        <taxon>Gammaproteobacteria</taxon>
        <taxon>Candidatus Kentrum</taxon>
    </lineage>
</organism>